<dbReference type="PANTHER" id="PTHR30193">
    <property type="entry name" value="ABC TRANSPORTER PERMEASE PROTEIN"/>
    <property type="match status" value="1"/>
</dbReference>
<dbReference type="Gene3D" id="1.10.3720.10">
    <property type="entry name" value="MetI-like"/>
    <property type="match status" value="2"/>
</dbReference>
<reference evidence="8 9" key="1">
    <citation type="journal article" date="2014" name="Int. J. Syst. Evol. Microbiol.">
        <title>Complete genome sequence of Corynebacterium casei LMG S-19264T (=DSM 44701T), isolated from a smear-ripened cheese.</title>
        <authorList>
            <consortium name="US DOE Joint Genome Institute (JGI-PGF)"/>
            <person name="Walter F."/>
            <person name="Albersmeier A."/>
            <person name="Kalinowski J."/>
            <person name="Ruckert C."/>
        </authorList>
    </citation>
    <scope>NUCLEOTIDE SEQUENCE [LARGE SCALE GENOMIC DNA]</scope>
    <source>
        <strain evidence="8 9">CGMCC 1.15286</strain>
    </source>
</reference>
<feature type="transmembrane region" description="Helical" evidence="7">
    <location>
        <begin position="82"/>
        <end position="102"/>
    </location>
</feature>
<evidence type="ECO:0000256" key="2">
    <source>
        <dbReference type="ARBA" id="ARBA00022448"/>
    </source>
</evidence>
<keyword evidence="4 7" id="KW-0812">Transmembrane</keyword>
<dbReference type="InterPro" id="IPR051393">
    <property type="entry name" value="ABC_transporter_permease"/>
</dbReference>
<comment type="subcellular location">
    <subcellularLocation>
        <location evidence="1">Cell membrane</location>
        <topology evidence="1">Multi-pass membrane protein</topology>
    </subcellularLocation>
</comment>
<dbReference type="Proteomes" id="UP000600247">
    <property type="component" value="Unassembled WGS sequence"/>
</dbReference>
<gene>
    <name evidence="8" type="ORF">GCM10010918_32800</name>
</gene>
<dbReference type="RefSeq" id="WP_188890246.1">
    <property type="nucleotide sequence ID" value="NZ_BMHY01000005.1"/>
</dbReference>
<protein>
    <recommendedName>
        <fullName evidence="10">Sugar ABC transporter permease</fullName>
    </recommendedName>
</protein>
<evidence type="ECO:0000313" key="9">
    <source>
        <dbReference type="Proteomes" id="UP000600247"/>
    </source>
</evidence>
<dbReference type="GO" id="GO:0005886">
    <property type="term" value="C:plasma membrane"/>
    <property type="evidence" value="ECO:0007669"/>
    <property type="project" value="UniProtKB-SubCell"/>
</dbReference>
<dbReference type="PANTHER" id="PTHR30193:SF44">
    <property type="entry name" value="LACTOSE TRANSPORT SYSTEM PERMEASE PROTEIN LACF"/>
    <property type="match status" value="1"/>
</dbReference>
<feature type="transmembrane region" description="Helical" evidence="7">
    <location>
        <begin position="513"/>
        <end position="535"/>
    </location>
</feature>
<evidence type="ECO:0000256" key="5">
    <source>
        <dbReference type="ARBA" id="ARBA00022989"/>
    </source>
</evidence>
<feature type="transmembrane region" description="Helical" evidence="7">
    <location>
        <begin position="470"/>
        <end position="493"/>
    </location>
</feature>
<feature type="transmembrane region" description="Helical" evidence="7">
    <location>
        <begin position="410"/>
        <end position="432"/>
    </location>
</feature>
<keyword evidence="9" id="KW-1185">Reference proteome</keyword>
<evidence type="ECO:0000256" key="3">
    <source>
        <dbReference type="ARBA" id="ARBA00022475"/>
    </source>
</evidence>
<keyword evidence="3" id="KW-1003">Cell membrane</keyword>
<evidence type="ECO:0000256" key="6">
    <source>
        <dbReference type="ARBA" id="ARBA00023136"/>
    </source>
</evidence>
<evidence type="ECO:0008006" key="10">
    <source>
        <dbReference type="Google" id="ProtNLM"/>
    </source>
</evidence>
<comment type="caution">
    <text evidence="8">The sequence shown here is derived from an EMBL/GenBank/DDBJ whole genome shotgun (WGS) entry which is preliminary data.</text>
</comment>
<feature type="transmembrane region" description="Helical" evidence="7">
    <location>
        <begin position="109"/>
        <end position="134"/>
    </location>
</feature>
<evidence type="ECO:0000313" key="8">
    <source>
        <dbReference type="EMBL" id="GGG74119.1"/>
    </source>
</evidence>
<dbReference type="SUPFAM" id="SSF161098">
    <property type="entry name" value="MetI-like"/>
    <property type="match status" value="2"/>
</dbReference>
<sequence length="551" mass="61336">MSTAQRVWKYRMHYLIVIPAVLFLIGFKIIPFFSGLYMSMVDYQLHKGLFESEWVGLRHFTRLFSGDTLFWQLLYNTLSMKLGYMLASGLLAFGLAIALSFVRSRVFRGILLTLFLIPYFIPSGVFAYVVAWLLSEGQSPIASLNIVALAQAELFQPIYIAAETFKTCGIAIAIALAAISSRSASLAGETNLFVQAKVIPAARAVAAFLLLQLTYVLSGDFELLNSLLNPLVRQTGDTLESYGFSAYIMQMNTGIGSAVQIILIIVQLVVAYGAYMLVKRYFINDLFSGISEGGKINGRSSLGGGAVAGTAVSVLYGLAVLAFLYVLFIYPFTMSPENGVLQLIKPVNFILYLVMGFAAAIFHMIMTTLLAYPLTVRRLPGKSAYTFFLILLAVLGSSYIFDFFQARTFGMINTIFPIFLYGIIAIVPVFVLKSIFNSKYSVLKEQAEQDGKGEAHAFIMLYLPKLWKPILALGVLQFVAFWNAFIPSLMYTVNPNMFSPVLQFRMFSQSGMYFVDVLRYGAIVSLPSVLLFLVFRRWITSEVLLGHVRKL</sequence>
<dbReference type="AlphaFoldDB" id="A0A917HCH4"/>
<name>A0A917HCH4_9BACL</name>
<accession>A0A917HCH4</accession>
<dbReference type="EMBL" id="BMHY01000005">
    <property type="protein sequence ID" value="GGG74119.1"/>
    <property type="molecule type" value="Genomic_DNA"/>
</dbReference>
<feature type="transmembrane region" description="Helical" evidence="7">
    <location>
        <begin position="305"/>
        <end position="330"/>
    </location>
</feature>
<feature type="transmembrane region" description="Helical" evidence="7">
    <location>
        <begin position="350"/>
        <end position="372"/>
    </location>
</feature>
<dbReference type="InterPro" id="IPR035906">
    <property type="entry name" value="MetI-like_sf"/>
</dbReference>
<keyword evidence="5 7" id="KW-1133">Transmembrane helix</keyword>
<keyword evidence="2" id="KW-0813">Transport</keyword>
<feature type="transmembrane region" description="Helical" evidence="7">
    <location>
        <begin position="384"/>
        <end position="404"/>
    </location>
</feature>
<evidence type="ECO:0000256" key="4">
    <source>
        <dbReference type="ARBA" id="ARBA00022692"/>
    </source>
</evidence>
<evidence type="ECO:0000256" key="7">
    <source>
        <dbReference type="SAM" id="Phobius"/>
    </source>
</evidence>
<feature type="transmembrane region" description="Helical" evidence="7">
    <location>
        <begin position="154"/>
        <end position="179"/>
    </location>
</feature>
<evidence type="ECO:0000256" key="1">
    <source>
        <dbReference type="ARBA" id="ARBA00004651"/>
    </source>
</evidence>
<proteinExistence type="predicted"/>
<organism evidence="8 9">
    <name type="scientific">Paenibacillus radicis</name>
    <name type="common">ex Gao et al. 2016</name>
    <dbReference type="NCBI Taxonomy" id="1737354"/>
    <lineage>
        <taxon>Bacteria</taxon>
        <taxon>Bacillati</taxon>
        <taxon>Bacillota</taxon>
        <taxon>Bacilli</taxon>
        <taxon>Bacillales</taxon>
        <taxon>Paenibacillaceae</taxon>
        <taxon>Paenibacillus</taxon>
    </lineage>
</organism>
<keyword evidence="6 7" id="KW-0472">Membrane</keyword>
<feature type="transmembrane region" description="Helical" evidence="7">
    <location>
        <begin position="258"/>
        <end position="278"/>
    </location>
</feature>
<feature type="transmembrane region" description="Helical" evidence="7">
    <location>
        <begin position="200"/>
        <end position="218"/>
    </location>
</feature>
<feature type="transmembrane region" description="Helical" evidence="7">
    <location>
        <begin position="12"/>
        <end position="33"/>
    </location>
</feature>